<accession>A0A814KEE8</accession>
<evidence type="ECO:0000256" key="1">
    <source>
        <dbReference type="SAM" id="MobiDB-lite"/>
    </source>
</evidence>
<dbReference type="AlphaFoldDB" id="A0A814KEE8"/>
<feature type="region of interest" description="Disordered" evidence="1">
    <location>
        <begin position="227"/>
        <end position="289"/>
    </location>
</feature>
<feature type="region of interest" description="Disordered" evidence="1">
    <location>
        <begin position="115"/>
        <end position="140"/>
    </location>
</feature>
<sequence length="1020" mass="112495">MSCAVSPTGEMSCAVSPTGEMSCAVSPTGEMSCAVSPTGEMSCAVSSTGEMSCAVSPTGEMSCAVSPVGEMSCAVSAIGEVSMPFRPEFVQFHQLAKWHMTFCLSKSAAAGGLANIEQSQQQQQLPPQTNVNSNNKKKKQTLKAAVSVQPAIDKVQAGDEERNMQQTVELDSAAVPVRLPLLSPTASGELEEQQQETDDNQSEDELIILENESTTLRRNTLPIIDISSSPEEDCQRPTTTVVVTPQRLQSYPSKPPAIDLKPKQRQQSTNGSSSTWTSNLTTSVPVSPQHLTNKRMEELLLMLPSPPSSSSVSSVTKQSQRPRSTSTNSSLGSFFNTSTITTNMRNNPYNVHDFVDDSGGSSGDDEDEVSRKKKNDEELTDETLVGNGKQTWSIVVGPIIKSSTKRGSDSWIMEDYSYIKMTKGPNSNGYMPYRCQERNKRCTAVIYIDPANDSYVDHNDGVHYHPPNGLKMKKSVMVHDLKSKAKDISVNIPAAADKALVDLKLTDEEMVQMPLPKSVARSAYRSRQQLFPPLPTTQKFDLPDRFTKTVRGEPFILYDGFKTKYGGRLTIFTKDEFLEYLTAAELVLVDGTFGVVPAKKLGFDQLVVIMGKVGIEGVSLAWALTSNRKQETYDKIWSVIKKWASEHHTQMNVKRFILDCEHAQINSIEKYFHSVEITLCWLHHVKCLLKHVGKEGLITSYKKDPTVRLWIRSFMALPLVDNSIFPIAIEYLRENRPDDIKCLEWLRYWEHQWLVTVPPQYWHVGNYNPRSNNWIEGYNNRLGNRFGNHPNMWLFMHHLLIEEQVIHQRLQQLEAGKIKKSGSTVAGENDRISKLIDTLNEKYINGEYTVDRYLSACTHLVGNADVGASNANRIAPLTVATIPVTTSPPSKKRKKTTTTKRLQSSTSLPVTQPQGGHGKRSSTTAPVQDGEENGEGGSQDDPQSSGEVEEVSDDDVTTATTTTITTIRVTRSGDSSGCGSSSGQGTLGRGRGGGRGRKSKNDTASRIANLSDIDENSDSS</sequence>
<feature type="compositionally biased region" description="Low complexity" evidence="1">
    <location>
        <begin position="268"/>
        <end position="283"/>
    </location>
</feature>
<evidence type="ECO:0000313" key="2">
    <source>
        <dbReference type="EMBL" id="CAF1048268.1"/>
    </source>
</evidence>
<keyword evidence="4" id="KW-1185">Reference proteome</keyword>
<dbReference type="EMBL" id="CAJNOQ010004183">
    <property type="protein sequence ID" value="CAF1048268.1"/>
    <property type="molecule type" value="Genomic_DNA"/>
</dbReference>
<feature type="region of interest" description="Disordered" evidence="1">
    <location>
        <begin position="303"/>
        <end position="383"/>
    </location>
</feature>
<name>A0A814KEE8_9BILA</name>
<dbReference type="Proteomes" id="UP000681722">
    <property type="component" value="Unassembled WGS sequence"/>
</dbReference>
<feature type="compositionally biased region" description="Gly residues" evidence="1">
    <location>
        <begin position="980"/>
        <end position="991"/>
    </location>
</feature>
<organism evidence="2 4">
    <name type="scientific">Didymodactylos carnosus</name>
    <dbReference type="NCBI Taxonomy" id="1234261"/>
    <lineage>
        <taxon>Eukaryota</taxon>
        <taxon>Metazoa</taxon>
        <taxon>Spiralia</taxon>
        <taxon>Gnathifera</taxon>
        <taxon>Rotifera</taxon>
        <taxon>Eurotatoria</taxon>
        <taxon>Bdelloidea</taxon>
        <taxon>Philodinida</taxon>
        <taxon>Philodinidae</taxon>
        <taxon>Didymodactylos</taxon>
    </lineage>
</organism>
<dbReference type="Gene3D" id="2.20.25.240">
    <property type="match status" value="1"/>
</dbReference>
<comment type="caution">
    <text evidence="2">The sequence shown here is derived from an EMBL/GenBank/DDBJ whole genome shotgun (WGS) entry which is preliminary data.</text>
</comment>
<evidence type="ECO:0000313" key="4">
    <source>
        <dbReference type="Proteomes" id="UP000663829"/>
    </source>
</evidence>
<feature type="compositionally biased region" description="Low complexity" evidence="1">
    <location>
        <begin position="957"/>
        <end position="979"/>
    </location>
</feature>
<dbReference type="OrthoDB" id="10022433at2759"/>
<evidence type="ECO:0008006" key="5">
    <source>
        <dbReference type="Google" id="ProtNLM"/>
    </source>
</evidence>
<feature type="region of interest" description="Disordered" evidence="1">
    <location>
        <begin position="883"/>
        <end position="1020"/>
    </location>
</feature>
<evidence type="ECO:0000313" key="3">
    <source>
        <dbReference type="EMBL" id="CAF3817989.1"/>
    </source>
</evidence>
<proteinExistence type="predicted"/>
<gene>
    <name evidence="2" type="ORF">GPM918_LOCUS16146</name>
    <name evidence="3" type="ORF">SRO942_LOCUS16146</name>
</gene>
<protein>
    <recommendedName>
        <fullName evidence="5">MULE transposase domain-containing protein</fullName>
    </recommendedName>
</protein>
<feature type="compositionally biased region" description="Acidic residues" evidence="1">
    <location>
        <begin position="947"/>
        <end position="956"/>
    </location>
</feature>
<dbReference type="Proteomes" id="UP000663829">
    <property type="component" value="Unassembled WGS sequence"/>
</dbReference>
<feature type="compositionally biased region" description="Low complexity" evidence="1">
    <location>
        <begin position="899"/>
        <end position="908"/>
    </location>
</feature>
<reference evidence="2" key="1">
    <citation type="submission" date="2021-02" db="EMBL/GenBank/DDBJ databases">
        <authorList>
            <person name="Nowell W R."/>
        </authorList>
    </citation>
    <scope>NUCLEOTIDE SEQUENCE</scope>
</reference>
<feature type="compositionally biased region" description="Low complexity" evidence="1">
    <location>
        <begin position="118"/>
        <end position="128"/>
    </location>
</feature>
<feature type="compositionally biased region" description="Polar residues" evidence="1">
    <location>
        <begin position="316"/>
        <end position="349"/>
    </location>
</feature>
<dbReference type="EMBL" id="CAJOBC010004183">
    <property type="protein sequence ID" value="CAF3817989.1"/>
    <property type="molecule type" value="Genomic_DNA"/>
</dbReference>